<evidence type="ECO:0008006" key="4">
    <source>
        <dbReference type="Google" id="ProtNLM"/>
    </source>
</evidence>
<dbReference type="Proteomes" id="UP001152747">
    <property type="component" value="Unassembled WGS sequence"/>
</dbReference>
<name>A0A9P1ILH0_9PELO</name>
<dbReference type="EMBL" id="CANHGI010000004">
    <property type="protein sequence ID" value="CAI5447785.1"/>
    <property type="molecule type" value="Genomic_DNA"/>
</dbReference>
<evidence type="ECO:0000313" key="3">
    <source>
        <dbReference type="Proteomes" id="UP001152747"/>
    </source>
</evidence>
<dbReference type="OrthoDB" id="5960270at2759"/>
<dbReference type="PANTHER" id="PTHR34179:SF1">
    <property type="entry name" value="TUMOR PROTEIN P53-INDUCIBLE PROTEIN 13"/>
    <property type="match status" value="1"/>
</dbReference>
<keyword evidence="1" id="KW-0732">Signal</keyword>
<evidence type="ECO:0000313" key="2">
    <source>
        <dbReference type="EMBL" id="CAI5447785.1"/>
    </source>
</evidence>
<accession>A0A9P1ILH0</accession>
<keyword evidence="3" id="KW-1185">Reference proteome</keyword>
<dbReference type="InterPro" id="IPR021454">
    <property type="entry name" value="DUF3105"/>
</dbReference>
<feature type="chain" id="PRO_5040363828" description="DUF3105 domain-containing protein" evidence="1">
    <location>
        <begin position="20"/>
        <end position="237"/>
    </location>
</feature>
<protein>
    <recommendedName>
        <fullName evidence="4">DUF3105 domain-containing protein</fullName>
    </recommendedName>
</protein>
<dbReference type="AlphaFoldDB" id="A0A9P1ILH0"/>
<sequence>MRNLLTISIFLANSKGSWGYMGAVMGKLTTCDDAKTNLDIDWDPKDFSTFTCMEDKKYQVDKTVSPVIFDMVQQNSSYNPRSDEVMHKCMDEKLEYEDRIPVRGDHRPNWARFGEYLYCPVQRWLHNLEHGSIILLYHPCADLDELNILRNLVTSCIYRHVITPYLKLEKDKPFALVGWGSRIEMSHVEEEKVVEFLKKYARRAPEEITRDGLYDQYLVKAASFVSGPKDDQICPNH</sequence>
<reference evidence="2" key="1">
    <citation type="submission" date="2022-11" db="EMBL/GenBank/DDBJ databases">
        <authorList>
            <person name="Kikuchi T."/>
        </authorList>
    </citation>
    <scope>NUCLEOTIDE SEQUENCE</scope>
    <source>
        <strain evidence="2">PS1010</strain>
    </source>
</reference>
<evidence type="ECO:0000256" key="1">
    <source>
        <dbReference type="SAM" id="SignalP"/>
    </source>
</evidence>
<comment type="caution">
    <text evidence="2">The sequence shown here is derived from an EMBL/GenBank/DDBJ whole genome shotgun (WGS) entry which is preliminary data.</text>
</comment>
<dbReference type="PANTHER" id="PTHR34179">
    <property type="entry name" value="TUMOR PROTEIN P53-INDUCIBLE PROTEIN 13"/>
    <property type="match status" value="1"/>
</dbReference>
<feature type="signal peptide" evidence="1">
    <location>
        <begin position="1"/>
        <end position="19"/>
    </location>
</feature>
<proteinExistence type="predicted"/>
<gene>
    <name evidence="2" type="ORF">CAMP_LOCUS10422</name>
</gene>
<dbReference type="Pfam" id="PF11303">
    <property type="entry name" value="DUF3105"/>
    <property type="match status" value="1"/>
</dbReference>
<organism evidence="2 3">
    <name type="scientific">Caenorhabditis angaria</name>
    <dbReference type="NCBI Taxonomy" id="860376"/>
    <lineage>
        <taxon>Eukaryota</taxon>
        <taxon>Metazoa</taxon>
        <taxon>Ecdysozoa</taxon>
        <taxon>Nematoda</taxon>
        <taxon>Chromadorea</taxon>
        <taxon>Rhabditida</taxon>
        <taxon>Rhabditina</taxon>
        <taxon>Rhabditomorpha</taxon>
        <taxon>Rhabditoidea</taxon>
        <taxon>Rhabditidae</taxon>
        <taxon>Peloderinae</taxon>
        <taxon>Caenorhabditis</taxon>
    </lineage>
</organism>
<dbReference type="GO" id="GO:0005737">
    <property type="term" value="C:cytoplasm"/>
    <property type="evidence" value="ECO:0007669"/>
    <property type="project" value="TreeGrafter"/>
</dbReference>